<comment type="caution">
    <text evidence="2">The sequence shown here is derived from an EMBL/GenBank/DDBJ whole genome shotgun (WGS) entry which is preliminary data.</text>
</comment>
<keyword evidence="1" id="KW-0812">Transmembrane</keyword>
<protein>
    <submittedName>
        <fullName evidence="2">Uncharacterized protein</fullName>
    </submittedName>
</protein>
<gene>
    <name evidence="2" type="ORF">J42TS3_04550</name>
</gene>
<keyword evidence="1" id="KW-1133">Transmembrane helix</keyword>
<keyword evidence="1" id="KW-0472">Membrane</keyword>
<accession>A0ABQ4M5Y5</accession>
<dbReference type="RefSeq" id="WP_213653612.1">
    <property type="nucleotide sequence ID" value="NZ_BOSL01000001.1"/>
</dbReference>
<sequence length="302" mass="35277">MVEWLLIVYILISGILLWARYRQTPRNWILRWVLVAAFPLIGWLFPVFWPKSWLRPASPEQMEELFEHDGKGQQLSAIQMEFNSAEELNVVSIEEALLVNEHADRRRVMIQVLKQDAFKYMDILKKAISNEDTETSHYAVSAVMEIKRKLTLSMQELSVQYESNKQDPAVLQAYGEVLDQYMNSGFLDEKTLRNYRVSYIQVLDELIGIDPGMESAYQGKMESELELGLLREAERTAQLYLERFPQSEEAYLGLVKIYYHMRSYDNVQTVLELLKKSPLTLSNRALTLVRYWSGGAYSERRI</sequence>
<organism evidence="2 3">
    <name type="scientific">Paenibacillus vini</name>
    <dbReference type="NCBI Taxonomy" id="1476024"/>
    <lineage>
        <taxon>Bacteria</taxon>
        <taxon>Bacillati</taxon>
        <taxon>Bacillota</taxon>
        <taxon>Bacilli</taxon>
        <taxon>Bacillales</taxon>
        <taxon>Paenibacillaceae</taxon>
        <taxon>Paenibacillus</taxon>
    </lineage>
</organism>
<dbReference type="EMBL" id="BOSL01000001">
    <property type="protein sequence ID" value="GIP51420.1"/>
    <property type="molecule type" value="Genomic_DNA"/>
</dbReference>
<dbReference type="SUPFAM" id="SSF48452">
    <property type="entry name" value="TPR-like"/>
    <property type="match status" value="1"/>
</dbReference>
<reference evidence="2 3" key="1">
    <citation type="submission" date="2021-03" db="EMBL/GenBank/DDBJ databases">
        <title>Antimicrobial resistance genes in bacteria isolated from Japanese honey, and their potential for conferring macrolide and lincosamide resistance in the American foulbrood pathogen Paenibacillus larvae.</title>
        <authorList>
            <person name="Okamoto M."/>
            <person name="Kumagai M."/>
            <person name="Kanamori H."/>
            <person name="Takamatsu D."/>
        </authorList>
    </citation>
    <scope>NUCLEOTIDE SEQUENCE [LARGE SCALE GENOMIC DNA]</scope>
    <source>
        <strain evidence="2 3">J42TS3</strain>
    </source>
</reference>
<evidence type="ECO:0000313" key="3">
    <source>
        <dbReference type="Proteomes" id="UP000679992"/>
    </source>
</evidence>
<keyword evidence="3" id="KW-1185">Reference proteome</keyword>
<proteinExistence type="predicted"/>
<dbReference type="InterPro" id="IPR011990">
    <property type="entry name" value="TPR-like_helical_dom_sf"/>
</dbReference>
<evidence type="ECO:0000256" key="1">
    <source>
        <dbReference type="SAM" id="Phobius"/>
    </source>
</evidence>
<dbReference type="Proteomes" id="UP000679992">
    <property type="component" value="Unassembled WGS sequence"/>
</dbReference>
<dbReference type="Gene3D" id="1.25.40.10">
    <property type="entry name" value="Tetratricopeptide repeat domain"/>
    <property type="match status" value="1"/>
</dbReference>
<feature type="transmembrane region" description="Helical" evidence="1">
    <location>
        <begin position="28"/>
        <end position="49"/>
    </location>
</feature>
<feature type="transmembrane region" description="Helical" evidence="1">
    <location>
        <begin position="6"/>
        <end position="21"/>
    </location>
</feature>
<evidence type="ECO:0000313" key="2">
    <source>
        <dbReference type="EMBL" id="GIP51420.1"/>
    </source>
</evidence>
<name>A0ABQ4M5Y5_9BACL</name>